<protein>
    <submittedName>
        <fullName evidence="5">(4Fe-4S)-binding protein</fullName>
    </submittedName>
</protein>
<dbReference type="Gene3D" id="3.30.70.20">
    <property type="match status" value="1"/>
</dbReference>
<keyword evidence="1" id="KW-0479">Metal-binding</keyword>
<keyword evidence="2" id="KW-0408">Iron</keyword>
<dbReference type="PROSITE" id="PS51379">
    <property type="entry name" value="4FE4S_FER_2"/>
    <property type="match status" value="2"/>
</dbReference>
<dbReference type="PANTHER" id="PTHR43063">
    <property type="entry name" value="4FE-4S CLUSTER CONTAINING PARA FAMILY ATPASE PROTEIN"/>
    <property type="match status" value="1"/>
</dbReference>
<dbReference type="InterPro" id="IPR002586">
    <property type="entry name" value="CobQ/CobB/MinD/ParA_Nub-bd_dom"/>
</dbReference>
<dbReference type="PANTHER" id="PTHR43063:SF1">
    <property type="entry name" value="4FE-4S CLUSTER CONTAINING PARA FAMILY ATPASE PROTEIN"/>
    <property type="match status" value="1"/>
</dbReference>
<name>A0A2G6K921_9BACT</name>
<dbReference type="InterPro" id="IPR017896">
    <property type="entry name" value="4Fe4S_Fe-S-bd"/>
</dbReference>
<proteinExistence type="predicted"/>
<sequence length="280" mass="30405">MIMTIASGKGGTGKTTVATNFARSLEAPVLLLDCDVEEPNAHLFIKPTLTASQPVYKQIPEIDTDRCTGCGRCAELCAYNALAVVKKKVLVFPDLCHGCGGCMLLCPEGAIREIGKEIGVVEQGQAEHIDFVHGALHVGEVMAGPVITAVKKQREYHALVIVDAPPGTSCPVVGTLLDSDFCILVTEPTPFGLHDLRLAVDVVRKLHLPCGVIINRADLGDRNVETYCQDEGIPVLMRIPADRRIAEAYSRGDMMVDAFPEYRQQFQQLLPTITQLVTQL</sequence>
<dbReference type="SUPFAM" id="SSF54862">
    <property type="entry name" value="4Fe-4S ferredoxins"/>
    <property type="match status" value="1"/>
</dbReference>
<dbReference type="Proteomes" id="UP000230821">
    <property type="component" value="Unassembled WGS sequence"/>
</dbReference>
<dbReference type="EMBL" id="PDSK01000158">
    <property type="protein sequence ID" value="PIE31279.1"/>
    <property type="molecule type" value="Genomic_DNA"/>
</dbReference>
<dbReference type="Pfam" id="PF01656">
    <property type="entry name" value="CbiA"/>
    <property type="match status" value="1"/>
</dbReference>
<dbReference type="GO" id="GO:0051536">
    <property type="term" value="F:iron-sulfur cluster binding"/>
    <property type="evidence" value="ECO:0007669"/>
    <property type="project" value="UniProtKB-KW"/>
</dbReference>
<evidence type="ECO:0000313" key="5">
    <source>
        <dbReference type="EMBL" id="PIE31279.1"/>
    </source>
</evidence>
<feature type="domain" description="4Fe-4S ferredoxin-type" evidence="4">
    <location>
        <begin position="88"/>
        <end position="117"/>
    </location>
</feature>
<dbReference type="CDD" id="cd03110">
    <property type="entry name" value="SIMIBI_bact_arch"/>
    <property type="match status" value="1"/>
</dbReference>
<evidence type="ECO:0000313" key="6">
    <source>
        <dbReference type="Proteomes" id="UP000230821"/>
    </source>
</evidence>
<organism evidence="5 6">
    <name type="scientific">candidate division KSB3 bacterium</name>
    <dbReference type="NCBI Taxonomy" id="2044937"/>
    <lineage>
        <taxon>Bacteria</taxon>
        <taxon>candidate division KSB3</taxon>
    </lineage>
</organism>
<accession>A0A2G6K921</accession>
<dbReference type="InterPro" id="IPR027417">
    <property type="entry name" value="P-loop_NTPase"/>
</dbReference>
<comment type="caution">
    <text evidence="5">The sequence shown here is derived from an EMBL/GenBank/DDBJ whole genome shotgun (WGS) entry which is preliminary data.</text>
</comment>
<evidence type="ECO:0000256" key="2">
    <source>
        <dbReference type="ARBA" id="ARBA00023004"/>
    </source>
</evidence>
<feature type="domain" description="4Fe-4S ferredoxin-type" evidence="4">
    <location>
        <begin position="58"/>
        <end position="87"/>
    </location>
</feature>
<dbReference type="GO" id="GO:0046872">
    <property type="term" value="F:metal ion binding"/>
    <property type="evidence" value="ECO:0007669"/>
    <property type="project" value="UniProtKB-KW"/>
</dbReference>
<dbReference type="Gene3D" id="3.40.50.300">
    <property type="entry name" value="P-loop containing nucleotide triphosphate hydrolases"/>
    <property type="match status" value="1"/>
</dbReference>
<dbReference type="InterPro" id="IPR017900">
    <property type="entry name" value="4Fe4S_Fe_S_CS"/>
</dbReference>
<evidence type="ECO:0000259" key="4">
    <source>
        <dbReference type="PROSITE" id="PS51379"/>
    </source>
</evidence>
<dbReference type="Pfam" id="PF00037">
    <property type="entry name" value="Fer4"/>
    <property type="match status" value="2"/>
</dbReference>
<dbReference type="SUPFAM" id="SSF52540">
    <property type="entry name" value="P-loop containing nucleoside triphosphate hydrolases"/>
    <property type="match status" value="1"/>
</dbReference>
<dbReference type="AlphaFoldDB" id="A0A2G6K921"/>
<keyword evidence="3" id="KW-0411">Iron-sulfur</keyword>
<reference evidence="5 6" key="1">
    <citation type="submission" date="2017-10" db="EMBL/GenBank/DDBJ databases">
        <title>Novel microbial diversity and functional potential in the marine mammal oral microbiome.</title>
        <authorList>
            <person name="Dudek N.K."/>
            <person name="Sun C.L."/>
            <person name="Burstein D."/>
            <person name="Kantor R.S."/>
            <person name="Aliaga Goltsman D.S."/>
            <person name="Bik E.M."/>
            <person name="Thomas B.C."/>
            <person name="Banfield J.F."/>
            <person name="Relman D.A."/>
        </authorList>
    </citation>
    <scope>NUCLEOTIDE SEQUENCE [LARGE SCALE GENOMIC DNA]</scope>
    <source>
        <strain evidence="5">DOLJORAL78_47_16</strain>
    </source>
</reference>
<dbReference type="PROSITE" id="PS00198">
    <property type="entry name" value="4FE4S_FER_1"/>
    <property type="match status" value="1"/>
</dbReference>
<gene>
    <name evidence="5" type="ORF">CSA56_18845</name>
</gene>
<evidence type="ECO:0000256" key="3">
    <source>
        <dbReference type="ARBA" id="ARBA00023014"/>
    </source>
</evidence>
<evidence type="ECO:0000256" key="1">
    <source>
        <dbReference type="ARBA" id="ARBA00022723"/>
    </source>
</evidence>